<evidence type="ECO:0000256" key="8">
    <source>
        <dbReference type="ARBA" id="ARBA00093223"/>
    </source>
</evidence>
<comment type="catalytic activity">
    <reaction evidence="8">
        <text>S-hexadecanoyl-N-acetylcysteamine + H2O = N-acetylcysteamine + hexadecanoate + H(+)</text>
        <dbReference type="Rhea" id="RHEA:84099"/>
        <dbReference type="ChEBI" id="CHEBI:7896"/>
        <dbReference type="ChEBI" id="CHEBI:15377"/>
        <dbReference type="ChEBI" id="CHEBI:15378"/>
        <dbReference type="ChEBI" id="CHEBI:74410"/>
        <dbReference type="ChEBI" id="CHEBI:233601"/>
    </reaction>
</comment>
<dbReference type="AlphaFoldDB" id="A0A8S4NW80"/>
<comment type="subcellular location">
    <subcellularLocation>
        <location evidence="1">Lysosome</location>
    </subcellularLocation>
</comment>
<keyword evidence="3 10" id="KW-0732">Signal</keyword>
<dbReference type="GO" id="GO:0016790">
    <property type="term" value="F:thiolester hydrolase activity"/>
    <property type="evidence" value="ECO:0007669"/>
    <property type="project" value="TreeGrafter"/>
</dbReference>
<evidence type="ECO:0000313" key="12">
    <source>
        <dbReference type="Proteomes" id="UP000749559"/>
    </source>
</evidence>
<feature type="signal peptide" evidence="10">
    <location>
        <begin position="1"/>
        <end position="18"/>
    </location>
</feature>
<evidence type="ECO:0000256" key="5">
    <source>
        <dbReference type="ARBA" id="ARBA00023180"/>
    </source>
</evidence>
<reference evidence="11" key="1">
    <citation type="submission" date="2022-03" db="EMBL/GenBank/DDBJ databases">
        <authorList>
            <person name="Martin C."/>
        </authorList>
    </citation>
    <scope>NUCLEOTIDE SEQUENCE</scope>
</reference>
<dbReference type="EMBL" id="CAIIXF020000006">
    <property type="protein sequence ID" value="CAH1785252.1"/>
    <property type="molecule type" value="Genomic_DNA"/>
</dbReference>
<keyword evidence="12" id="KW-1185">Reference proteome</keyword>
<comment type="similarity">
    <text evidence="2">Belongs to the palmitoyl-protein thioesterase family.</text>
</comment>
<protein>
    <recommendedName>
        <fullName evidence="7">palmitoyl-CoA hydrolase</fullName>
        <ecNumber evidence="7">3.1.2.2</ecNumber>
    </recommendedName>
</protein>
<evidence type="ECO:0000313" key="11">
    <source>
        <dbReference type="EMBL" id="CAH1785252.1"/>
    </source>
</evidence>
<evidence type="ECO:0000256" key="1">
    <source>
        <dbReference type="ARBA" id="ARBA00004371"/>
    </source>
</evidence>
<dbReference type="PANTHER" id="PTHR11247:SF27">
    <property type="entry name" value="LYSOSOMAL THIOESTERASE PPT2"/>
    <property type="match status" value="1"/>
</dbReference>
<evidence type="ECO:0000256" key="10">
    <source>
        <dbReference type="SAM" id="SignalP"/>
    </source>
</evidence>
<feature type="chain" id="PRO_5035832821" description="palmitoyl-CoA hydrolase" evidence="10">
    <location>
        <begin position="19"/>
        <end position="306"/>
    </location>
</feature>
<dbReference type="FunFam" id="3.40.50.1820:FF:000037">
    <property type="entry name" value="Lysosomal thioesterase PPT2 homolog"/>
    <property type="match status" value="1"/>
</dbReference>
<organism evidence="11 12">
    <name type="scientific">Owenia fusiformis</name>
    <name type="common">Polychaete worm</name>
    <dbReference type="NCBI Taxonomy" id="6347"/>
    <lineage>
        <taxon>Eukaryota</taxon>
        <taxon>Metazoa</taxon>
        <taxon>Spiralia</taxon>
        <taxon>Lophotrochozoa</taxon>
        <taxon>Annelida</taxon>
        <taxon>Polychaeta</taxon>
        <taxon>Sedentaria</taxon>
        <taxon>Canalipalpata</taxon>
        <taxon>Sabellida</taxon>
        <taxon>Oweniida</taxon>
        <taxon>Oweniidae</taxon>
        <taxon>Owenia</taxon>
    </lineage>
</organism>
<dbReference type="OrthoDB" id="155976at2759"/>
<dbReference type="Proteomes" id="UP000749559">
    <property type="component" value="Unassembled WGS sequence"/>
</dbReference>
<keyword evidence="4" id="KW-0378">Hydrolase</keyword>
<dbReference type="EC" id="3.1.2.2" evidence="7"/>
<evidence type="ECO:0000256" key="7">
    <source>
        <dbReference type="ARBA" id="ARBA00038848"/>
    </source>
</evidence>
<gene>
    <name evidence="11" type="ORF">OFUS_LOCUS11339</name>
</gene>
<keyword evidence="6" id="KW-0458">Lysosome</keyword>
<proteinExistence type="inferred from homology"/>
<accession>A0A8S4NW80</accession>
<evidence type="ECO:0000256" key="3">
    <source>
        <dbReference type="ARBA" id="ARBA00022729"/>
    </source>
</evidence>
<dbReference type="PANTHER" id="PTHR11247">
    <property type="entry name" value="PALMITOYL-PROTEIN THIOESTERASE/DOLICHYLDIPHOSPHATASE 1"/>
    <property type="match status" value="1"/>
</dbReference>
<evidence type="ECO:0000256" key="9">
    <source>
        <dbReference type="ARBA" id="ARBA00093353"/>
    </source>
</evidence>
<keyword evidence="5" id="KW-0325">Glycoprotein</keyword>
<sequence length="306" mass="34914">MDLRLLLIFIVSHSFVSSKKCFTNGIGKSISNSINQSYRHVILMHGILAGPTEMDCMQKFIAKAHPGTNVTVIKMYDRLSSLDSMWTQVGNITAKIKPIMKENPEGVHMICFSQGGLICRAIIQSVPDHNVVNFIGLSSPLAGQYGDTNYLKYLFPRALKETLYEILYSNFGQRFSIGNYWNDPYHQPLFKKFSNFLAILNNDTAHPKSQEYKNNFLMIKNLVLIGGPDDGVITPWQSSQFGFFQDHDEHTVINTKYTKWYHTDSFGLQTLDKRGSLHTYSIPGVKHITWHDNSTVFDCCIKQWLT</sequence>
<comment type="caution">
    <text evidence="11">The sequence shown here is derived from an EMBL/GenBank/DDBJ whole genome shotgun (WGS) entry which is preliminary data.</text>
</comment>
<evidence type="ECO:0000256" key="6">
    <source>
        <dbReference type="ARBA" id="ARBA00023228"/>
    </source>
</evidence>
<comment type="function">
    <text evidence="9">Catalyzes the cleavage of thioester bonds from S-palmitoyl-CoA or S-palmitoyl-N-acetylcysteamine (unbranched structures) but does not have activity against palmitoylcysteine or palmitoylated proteins, branched structures or bulky head groups. Conversely, hydrolyzes both long and short chain fatty acyl-CoA substrate.</text>
</comment>
<dbReference type="GO" id="GO:0098599">
    <property type="term" value="F:palmitoyl hydrolase activity"/>
    <property type="evidence" value="ECO:0007669"/>
    <property type="project" value="UniProtKB-ARBA"/>
</dbReference>
<name>A0A8S4NW80_OWEFU</name>
<evidence type="ECO:0000256" key="2">
    <source>
        <dbReference type="ARBA" id="ARBA00010758"/>
    </source>
</evidence>
<dbReference type="Gene3D" id="3.40.50.1820">
    <property type="entry name" value="alpha/beta hydrolase"/>
    <property type="match status" value="1"/>
</dbReference>
<dbReference type="InterPro" id="IPR029058">
    <property type="entry name" value="AB_hydrolase_fold"/>
</dbReference>
<evidence type="ECO:0000256" key="4">
    <source>
        <dbReference type="ARBA" id="ARBA00022801"/>
    </source>
</evidence>
<dbReference type="GO" id="GO:0005764">
    <property type="term" value="C:lysosome"/>
    <property type="evidence" value="ECO:0007669"/>
    <property type="project" value="UniProtKB-SubCell"/>
</dbReference>
<dbReference type="Pfam" id="PF02089">
    <property type="entry name" value="Palm_thioest"/>
    <property type="match status" value="1"/>
</dbReference>
<dbReference type="SUPFAM" id="SSF53474">
    <property type="entry name" value="alpha/beta-Hydrolases"/>
    <property type="match status" value="1"/>
</dbReference>